<evidence type="ECO:0000313" key="1">
    <source>
        <dbReference type="EMBL" id="BAE48917.1"/>
    </source>
</evidence>
<accession>Q2WB58</accession>
<dbReference type="AlphaFoldDB" id="Q2WB58"/>
<proteinExistence type="predicted"/>
<keyword evidence="2" id="KW-1185">Reference proteome</keyword>
<dbReference type="Proteomes" id="UP000007058">
    <property type="component" value="Chromosome"/>
</dbReference>
<gene>
    <name evidence="1" type="ordered locus">amb0113</name>
</gene>
<name>Q2WB58_PARM1</name>
<sequence>MKHLDEPLDIIWMQFPRTISAFNSQGWLFQGMGLDSVLSQRLACVAIEVAASLLLAKGVLAYFKVFLDLEIEAFWVYGLSLTGALLFPHVLYLTPLPSYLVSSSFNACFGLVLWSVAAGRSARMSLVAGMAMGVVPIFWPPMAAIAPLFMSVFILGTACGRDGMLKGARQLVFIMSGFIVSFGGFYVITGDGPRLLAALAVISRTSRPISVVLTHNVDDALHIIRSALTMRAFPPFVAAIVVVALSWVLRRFTTLADVAFSGLVAIGCLGFAVGTVLHTTLYFPLPAGMAIAFASTIALSRHAFEGRVVAGRFQAVWLLGTLFLLPYVPFFGSSRGVVSVADCNVAPLFILCGLALGVLAARGRICGFAARGAAVALAFWATMITAERAMLLWREGSVPLASPLPEFRALRATPEQRLFSDELYALLAGANVTRQGWRVAGWLSPTAMALSGLRPFGSDFGLGAGSLSECESLKADTLEPEERLVLIGSGSPGASYVQCLRAVGLDFPEAFSEIGRLPPDPLIPQEGRGQDWIVWVEKAKRS</sequence>
<dbReference type="KEGG" id="mag:amb0113"/>
<organism evidence="1 2">
    <name type="scientific">Paramagnetospirillum magneticum (strain ATCC 700264 / AMB-1)</name>
    <name type="common">Magnetospirillum magneticum</name>
    <dbReference type="NCBI Taxonomy" id="342108"/>
    <lineage>
        <taxon>Bacteria</taxon>
        <taxon>Pseudomonadati</taxon>
        <taxon>Pseudomonadota</taxon>
        <taxon>Alphaproteobacteria</taxon>
        <taxon>Rhodospirillales</taxon>
        <taxon>Magnetospirillaceae</taxon>
        <taxon>Paramagnetospirillum</taxon>
    </lineage>
</organism>
<evidence type="ECO:0000313" key="2">
    <source>
        <dbReference type="Proteomes" id="UP000007058"/>
    </source>
</evidence>
<dbReference type="HOGENOM" id="CLU_502315_0_0_5"/>
<protein>
    <submittedName>
        <fullName evidence="1">Uncharacterized protein</fullName>
    </submittedName>
</protein>
<dbReference type="EMBL" id="AP007255">
    <property type="protein sequence ID" value="BAE48917.1"/>
    <property type="molecule type" value="Genomic_DNA"/>
</dbReference>
<reference evidence="1 2" key="1">
    <citation type="journal article" date="2005" name="DNA Res.">
        <title>Complete genome sequence of the facultative anaerobic magnetotactic bacterium Magnetospirillum sp. strain AMB-1.</title>
        <authorList>
            <person name="Matsunaga T."/>
            <person name="Okamura Y."/>
            <person name="Fukuda Y."/>
            <person name="Wahyudi A.T."/>
            <person name="Murase Y."/>
            <person name="Takeyama H."/>
        </authorList>
    </citation>
    <scope>NUCLEOTIDE SEQUENCE [LARGE SCALE GENOMIC DNA]</scope>
    <source>
        <strain evidence="2">ATCC 700264 / AMB-1</strain>
    </source>
</reference>